<proteinExistence type="predicted"/>
<dbReference type="InterPro" id="IPR027383">
    <property type="entry name" value="Znf_put"/>
</dbReference>
<dbReference type="Pfam" id="PF13490">
    <property type="entry name" value="zf-HC2"/>
    <property type="match status" value="1"/>
</dbReference>
<name>A0A418MQX6_9ACTN</name>
<feature type="domain" description="Putative zinc-finger" evidence="5">
    <location>
        <begin position="30"/>
        <end position="60"/>
    </location>
</feature>
<keyword evidence="2" id="KW-0804">Transcription</keyword>
<evidence type="ECO:0000313" key="7">
    <source>
        <dbReference type="Proteomes" id="UP000283832"/>
    </source>
</evidence>
<feature type="compositionally biased region" description="Low complexity" evidence="3">
    <location>
        <begin position="87"/>
        <end position="102"/>
    </location>
</feature>
<feature type="transmembrane region" description="Helical" evidence="4">
    <location>
        <begin position="119"/>
        <end position="139"/>
    </location>
</feature>
<evidence type="ECO:0000256" key="3">
    <source>
        <dbReference type="SAM" id="MobiDB-lite"/>
    </source>
</evidence>
<sequence length="143" mass="14728">MGTTARFGRPHKDGQLMSAQRCVAGGERGREQLARYLLGSLSADEEFEVEAHLLRCAGCRAVAAGLSEVAASVATLPPTAVRALEAGGLDADTDPTTTPGTTQSRGGDPGHRFRRILRYAVVLLVGVLLGAGGLALAGLSGRC</sequence>
<keyword evidence="1" id="KW-0805">Transcription regulation</keyword>
<keyword evidence="4" id="KW-0472">Membrane</keyword>
<evidence type="ECO:0000256" key="1">
    <source>
        <dbReference type="ARBA" id="ARBA00023015"/>
    </source>
</evidence>
<evidence type="ECO:0000313" key="6">
    <source>
        <dbReference type="EMBL" id="RIV36063.1"/>
    </source>
</evidence>
<dbReference type="InterPro" id="IPR041916">
    <property type="entry name" value="Anti_sigma_zinc_sf"/>
</dbReference>
<evidence type="ECO:0000256" key="4">
    <source>
        <dbReference type="SAM" id="Phobius"/>
    </source>
</evidence>
<evidence type="ECO:0000256" key="2">
    <source>
        <dbReference type="ARBA" id="ARBA00023163"/>
    </source>
</evidence>
<reference evidence="6 7" key="1">
    <citation type="submission" date="2018-08" db="EMBL/GenBank/DDBJ databases">
        <title>Jishengella sp. nov., isolated from a root of Azadirachta indica A. Juss. var. siamensis Valenton.</title>
        <authorList>
            <person name="Kuncharoen N."/>
            <person name="Tanasupawat S."/>
            <person name="Kudo T."/>
            <person name="Ohkuma M."/>
        </authorList>
    </citation>
    <scope>NUCLEOTIDE SEQUENCE [LARGE SCALE GENOMIC DNA]</scope>
    <source>
        <strain evidence="6 7">AZ1-13</strain>
    </source>
</reference>
<accession>A0A418MQX6</accession>
<feature type="region of interest" description="Disordered" evidence="3">
    <location>
        <begin position="87"/>
        <end position="109"/>
    </location>
</feature>
<protein>
    <recommendedName>
        <fullName evidence="5">Putative zinc-finger domain-containing protein</fullName>
    </recommendedName>
</protein>
<evidence type="ECO:0000259" key="5">
    <source>
        <dbReference type="Pfam" id="PF13490"/>
    </source>
</evidence>
<dbReference type="EMBL" id="QXEC01000022">
    <property type="protein sequence ID" value="RIV36063.1"/>
    <property type="molecule type" value="Genomic_DNA"/>
</dbReference>
<organism evidence="6 7">
    <name type="scientific">Micromonospora radicis</name>
    <dbReference type="NCBI Taxonomy" id="1894971"/>
    <lineage>
        <taxon>Bacteria</taxon>
        <taxon>Bacillati</taxon>
        <taxon>Actinomycetota</taxon>
        <taxon>Actinomycetes</taxon>
        <taxon>Micromonosporales</taxon>
        <taxon>Micromonosporaceae</taxon>
        <taxon>Micromonospora</taxon>
    </lineage>
</organism>
<comment type="caution">
    <text evidence="6">The sequence shown here is derived from an EMBL/GenBank/DDBJ whole genome shotgun (WGS) entry which is preliminary data.</text>
</comment>
<dbReference type="AlphaFoldDB" id="A0A418MQX6"/>
<gene>
    <name evidence="6" type="ORF">D2L64_20730</name>
</gene>
<keyword evidence="4" id="KW-1133">Transmembrane helix</keyword>
<keyword evidence="7" id="KW-1185">Reference proteome</keyword>
<dbReference type="Gene3D" id="1.10.10.1320">
    <property type="entry name" value="Anti-sigma factor, zinc-finger domain"/>
    <property type="match status" value="1"/>
</dbReference>
<keyword evidence="4" id="KW-0812">Transmembrane</keyword>
<dbReference type="Proteomes" id="UP000283832">
    <property type="component" value="Unassembled WGS sequence"/>
</dbReference>